<dbReference type="Gene3D" id="2.10.70.10">
    <property type="entry name" value="Complement Module, domain 1"/>
    <property type="match status" value="1"/>
</dbReference>
<dbReference type="Pfam" id="PF10636">
    <property type="entry name" value="hemP"/>
    <property type="match status" value="1"/>
</dbReference>
<feature type="region of interest" description="Disordered" evidence="1">
    <location>
        <begin position="1"/>
        <end position="33"/>
    </location>
</feature>
<organism evidence="2 3">
    <name type="scientific">Alienimonas californiensis</name>
    <dbReference type="NCBI Taxonomy" id="2527989"/>
    <lineage>
        <taxon>Bacteria</taxon>
        <taxon>Pseudomonadati</taxon>
        <taxon>Planctomycetota</taxon>
        <taxon>Planctomycetia</taxon>
        <taxon>Planctomycetales</taxon>
        <taxon>Planctomycetaceae</taxon>
        <taxon>Alienimonas</taxon>
    </lineage>
</organism>
<evidence type="ECO:0000256" key="1">
    <source>
        <dbReference type="SAM" id="MobiDB-lite"/>
    </source>
</evidence>
<dbReference type="Proteomes" id="UP000318741">
    <property type="component" value="Chromosome"/>
</dbReference>
<dbReference type="KEGG" id="acaf:CA12_12490"/>
<reference evidence="2 3" key="1">
    <citation type="submission" date="2019-02" db="EMBL/GenBank/DDBJ databases">
        <title>Deep-cultivation of Planctomycetes and their phenomic and genomic characterization uncovers novel biology.</title>
        <authorList>
            <person name="Wiegand S."/>
            <person name="Jogler M."/>
            <person name="Boedeker C."/>
            <person name="Pinto D."/>
            <person name="Vollmers J."/>
            <person name="Rivas-Marin E."/>
            <person name="Kohn T."/>
            <person name="Peeters S.H."/>
            <person name="Heuer A."/>
            <person name="Rast P."/>
            <person name="Oberbeckmann S."/>
            <person name="Bunk B."/>
            <person name="Jeske O."/>
            <person name="Meyerdierks A."/>
            <person name="Storesund J.E."/>
            <person name="Kallscheuer N."/>
            <person name="Luecker S."/>
            <person name="Lage O.M."/>
            <person name="Pohl T."/>
            <person name="Merkel B.J."/>
            <person name="Hornburger P."/>
            <person name="Mueller R.-W."/>
            <person name="Bruemmer F."/>
            <person name="Labrenz M."/>
            <person name="Spormann A.M."/>
            <person name="Op den Camp H."/>
            <person name="Overmann J."/>
            <person name="Amann R."/>
            <person name="Jetten M.S.M."/>
            <person name="Mascher T."/>
            <person name="Medema M.H."/>
            <person name="Devos D.P."/>
            <person name="Kaster A.-K."/>
            <person name="Ovreas L."/>
            <person name="Rohde M."/>
            <person name="Galperin M.Y."/>
            <person name="Jogler C."/>
        </authorList>
    </citation>
    <scope>NUCLEOTIDE SEQUENCE [LARGE SCALE GENOMIC DNA]</scope>
    <source>
        <strain evidence="2 3">CA12</strain>
    </source>
</reference>
<dbReference type="InterPro" id="IPR019600">
    <property type="entry name" value="Hemin_uptake_protein_HemP"/>
</dbReference>
<feature type="compositionally biased region" description="Low complexity" evidence="1">
    <location>
        <begin position="13"/>
        <end position="33"/>
    </location>
</feature>
<protein>
    <recommendedName>
        <fullName evidence="4">Hemin uptake protein hemP</fullName>
    </recommendedName>
</protein>
<evidence type="ECO:0000313" key="2">
    <source>
        <dbReference type="EMBL" id="QDT15168.1"/>
    </source>
</evidence>
<feature type="compositionally biased region" description="Pro residues" evidence="1">
    <location>
        <begin position="1"/>
        <end position="12"/>
    </location>
</feature>
<proteinExistence type="predicted"/>
<accession>A0A517P705</accession>
<sequence length="71" mass="7576">MPAPPTPDPPAPQGETPPEQVVEAPAAAAPARPGRVRFEDLAGGAVEIEVEHAGQIYRLRRTRADKLLLTK</sequence>
<gene>
    <name evidence="2" type="ORF">CA12_12490</name>
</gene>
<dbReference type="AlphaFoldDB" id="A0A517P705"/>
<evidence type="ECO:0008006" key="4">
    <source>
        <dbReference type="Google" id="ProtNLM"/>
    </source>
</evidence>
<dbReference type="EMBL" id="CP036265">
    <property type="protein sequence ID" value="QDT15168.1"/>
    <property type="molecule type" value="Genomic_DNA"/>
</dbReference>
<keyword evidence="3" id="KW-1185">Reference proteome</keyword>
<name>A0A517P705_9PLAN</name>
<dbReference type="RefSeq" id="WP_145357992.1">
    <property type="nucleotide sequence ID" value="NZ_CP036265.1"/>
</dbReference>
<dbReference type="OrthoDB" id="290460at2"/>
<evidence type="ECO:0000313" key="3">
    <source>
        <dbReference type="Proteomes" id="UP000318741"/>
    </source>
</evidence>